<proteinExistence type="predicted"/>
<comment type="caution">
    <text evidence="1">The sequence shown here is derived from an EMBL/GenBank/DDBJ whole genome shotgun (WGS) entry which is preliminary data.</text>
</comment>
<reference evidence="1 2" key="1">
    <citation type="journal article" date="2019" name="Sci. Rep.">
        <title>Orb-weaving spider Araneus ventricosus genome elucidates the spidroin gene catalogue.</title>
        <authorList>
            <person name="Kono N."/>
            <person name="Nakamura H."/>
            <person name="Ohtoshi R."/>
            <person name="Moran D.A.P."/>
            <person name="Shinohara A."/>
            <person name="Yoshida Y."/>
            <person name="Fujiwara M."/>
            <person name="Mori M."/>
            <person name="Tomita M."/>
            <person name="Arakawa K."/>
        </authorList>
    </citation>
    <scope>NUCLEOTIDE SEQUENCE [LARGE SCALE GENOMIC DNA]</scope>
</reference>
<organism evidence="1 2">
    <name type="scientific">Araneus ventricosus</name>
    <name type="common">Orbweaver spider</name>
    <name type="synonym">Epeira ventricosa</name>
    <dbReference type="NCBI Taxonomy" id="182803"/>
    <lineage>
        <taxon>Eukaryota</taxon>
        <taxon>Metazoa</taxon>
        <taxon>Ecdysozoa</taxon>
        <taxon>Arthropoda</taxon>
        <taxon>Chelicerata</taxon>
        <taxon>Arachnida</taxon>
        <taxon>Araneae</taxon>
        <taxon>Araneomorphae</taxon>
        <taxon>Entelegynae</taxon>
        <taxon>Araneoidea</taxon>
        <taxon>Araneidae</taxon>
        <taxon>Araneus</taxon>
    </lineage>
</organism>
<evidence type="ECO:0000313" key="1">
    <source>
        <dbReference type="EMBL" id="GBM17707.1"/>
    </source>
</evidence>
<dbReference type="EMBL" id="BGPR01000393">
    <property type="protein sequence ID" value="GBM17707.1"/>
    <property type="molecule type" value="Genomic_DNA"/>
</dbReference>
<dbReference type="AlphaFoldDB" id="A0A4Y2DNE7"/>
<dbReference type="Proteomes" id="UP000499080">
    <property type="component" value="Unassembled WGS sequence"/>
</dbReference>
<gene>
    <name evidence="1" type="ORF">AVEN_56029_1</name>
</gene>
<keyword evidence="2" id="KW-1185">Reference proteome</keyword>
<sequence>MKGCLLSKQVLCFSGTTVMVVRLGGLHFRCQDPSSERVVGATAGDAHFVTDHNTRAIIAATLSFRIRMLRKERFIILAWYVNLQGGILAQVSSLTVESYEVRPNIALKWTANRIKSSAIQL</sequence>
<protein>
    <submittedName>
        <fullName evidence="1">Uncharacterized protein</fullName>
    </submittedName>
</protein>
<accession>A0A4Y2DNE7</accession>
<name>A0A4Y2DNE7_ARAVE</name>
<evidence type="ECO:0000313" key="2">
    <source>
        <dbReference type="Proteomes" id="UP000499080"/>
    </source>
</evidence>